<feature type="compositionally biased region" description="Polar residues" evidence="3">
    <location>
        <begin position="495"/>
        <end position="507"/>
    </location>
</feature>
<keyword evidence="2" id="KW-0175">Coiled coil</keyword>
<dbReference type="InterPro" id="IPR036875">
    <property type="entry name" value="Znf_CCHC_sf"/>
</dbReference>
<evidence type="ECO:0000313" key="5">
    <source>
        <dbReference type="EMBL" id="GJS63810.1"/>
    </source>
</evidence>
<dbReference type="Gene3D" id="4.10.60.10">
    <property type="entry name" value="Zinc finger, CCHC-type"/>
    <property type="match status" value="1"/>
</dbReference>
<dbReference type="PANTHER" id="PTHR11439">
    <property type="entry name" value="GAG-POL-RELATED RETROTRANSPOSON"/>
    <property type="match status" value="1"/>
</dbReference>
<feature type="domain" description="CCHC-type" evidence="4">
    <location>
        <begin position="200"/>
        <end position="215"/>
    </location>
</feature>
<dbReference type="SUPFAM" id="SSF57756">
    <property type="entry name" value="Retrovirus zinc finger-like domains"/>
    <property type="match status" value="1"/>
</dbReference>
<evidence type="ECO:0000259" key="4">
    <source>
        <dbReference type="PROSITE" id="PS50158"/>
    </source>
</evidence>
<evidence type="ECO:0000256" key="2">
    <source>
        <dbReference type="SAM" id="Coils"/>
    </source>
</evidence>
<evidence type="ECO:0000256" key="1">
    <source>
        <dbReference type="PROSITE-ProRule" id="PRU00047"/>
    </source>
</evidence>
<dbReference type="Pfam" id="PF14223">
    <property type="entry name" value="Retrotran_gag_2"/>
    <property type="match status" value="1"/>
</dbReference>
<gene>
    <name evidence="5" type="ORF">Tco_0678374</name>
</gene>
<dbReference type="PROSITE" id="PS50158">
    <property type="entry name" value="ZF_CCHC"/>
    <property type="match status" value="1"/>
</dbReference>
<keyword evidence="1" id="KW-0863">Zinc-finger</keyword>
<feature type="region of interest" description="Disordered" evidence="3">
    <location>
        <begin position="215"/>
        <end position="236"/>
    </location>
</feature>
<keyword evidence="6" id="KW-1185">Reference proteome</keyword>
<protein>
    <submittedName>
        <fullName evidence="5">Ribonuclease H-like domain-containing protein</fullName>
    </submittedName>
</protein>
<feature type="region of interest" description="Disordered" evidence="3">
    <location>
        <begin position="473"/>
        <end position="507"/>
    </location>
</feature>
<dbReference type="PANTHER" id="PTHR11439:SF495">
    <property type="entry name" value="REVERSE TRANSCRIPTASE, RNA-DEPENDENT DNA POLYMERASE-RELATED"/>
    <property type="match status" value="1"/>
</dbReference>
<dbReference type="SMART" id="SM00343">
    <property type="entry name" value="ZnF_C2HC"/>
    <property type="match status" value="2"/>
</dbReference>
<feature type="compositionally biased region" description="Basic and acidic residues" evidence="3">
    <location>
        <begin position="473"/>
        <end position="492"/>
    </location>
</feature>
<evidence type="ECO:0000313" key="6">
    <source>
        <dbReference type="Proteomes" id="UP001151760"/>
    </source>
</evidence>
<keyword evidence="1" id="KW-0479">Metal-binding</keyword>
<reference evidence="5" key="1">
    <citation type="journal article" date="2022" name="Int. J. Mol. Sci.">
        <title>Draft Genome of Tanacetum Coccineum: Genomic Comparison of Closely Related Tanacetum-Family Plants.</title>
        <authorList>
            <person name="Yamashiro T."/>
            <person name="Shiraishi A."/>
            <person name="Nakayama K."/>
            <person name="Satake H."/>
        </authorList>
    </citation>
    <scope>NUCLEOTIDE SEQUENCE</scope>
</reference>
<accession>A0ABQ4XEV3</accession>
<comment type="caution">
    <text evidence="5">The sequence shown here is derived from an EMBL/GenBank/DDBJ whole genome shotgun (WGS) entry which is preliminary data.</text>
</comment>
<feature type="compositionally biased region" description="Basic and acidic residues" evidence="3">
    <location>
        <begin position="215"/>
        <end position="233"/>
    </location>
</feature>
<feature type="coiled-coil region" evidence="2">
    <location>
        <begin position="2"/>
        <end position="29"/>
    </location>
</feature>
<proteinExistence type="predicted"/>
<keyword evidence="1" id="KW-0862">Zinc</keyword>
<name>A0ABQ4XEV3_9ASTR</name>
<dbReference type="InterPro" id="IPR001878">
    <property type="entry name" value="Znf_CCHC"/>
</dbReference>
<dbReference type="Pfam" id="PF00098">
    <property type="entry name" value="zf-CCHC"/>
    <property type="match status" value="1"/>
</dbReference>
<sequence length="779" mass="88966">MLDQTFDRLQKLMSQLELLDEKLSQEDVNQKLLRSLSPKWNTHAVVWRNKADLDTMSMDDLYNNLKVYEPKVKGMSSSSSSTHNLAFVSSSNNNTSITNEAVNTAHGVSTASTQVNVVNSINIDNMKDAVICAFFASQPNSPQLVHEDLQQIHPNDMEEMYLRWKMAMLTMKARRFLKNTGRKLTVNGNETIGFDKSKMKCYNCHKRGHFARECRAPRNQDNKNKESLRRSSDQAEEGPNYALMAFSSSNSDLEVSNDSICSKSCLKTVGSLKSQNDQLLKDLKKSELLVLGYKTGLKSVEEKLEVYKANESIYLQDIKGLKFEIHIGEIAIRELRKKLEIVQKEKDGIQLNVDKFDHASKSLNKLIESQIVDNCKKGLGYEIYNAVAPPYTRNFIPPTLDLSFTGLDEFVNEPIVENCKAMSSEEEPKVVRKNDDAPIIEEWVSDDEEEDVSQPKIEKKTVRPSIVKKEFVKSKQQEKTARKTVKQVEQHRQNTHSPRGNQRNWNNMMSQKLGSNFDMFNKACYVCGSFDHLQSNPQTDLQDQGVIDSGCLRHMTGNMSYLTNYEEIDGGYVAFGGNPKRGKIDKTLFIKMHKGDILLMSSMEELTFFLGLQVKQKKDGIFISQDKYVDEILKKFKFIDVKTASKPMETQKPLLKDEDGEEVDVHMYRSMIGSLMYLTSLRPDIMFAVCACARYQVNSKVSHLHAMKRIFRYLKGQPKLGLWYPKDSHFDLVAYTNSDYARASLDKKSITGGKAKKSVKLMMEKLFRMELELMLVTQS</sequence>
<dbReference type="EMBL" id="BQNB010009459">
    <property type="protein sequence ID" value="GJS63810.1"/>
    <property type="molecule type" value="Genomic_DNA"/>
</dbReference>
<reference evidence="5" key="2">
    <citation type="submission" date="2022-01" db="EMBL/GenBank/DDBJ databases">
        <authorList>
            <person name="Yamashiro T."/>
            <person name="Shiraishi A."/>
            <person name="Satake H."/>
            <person name="Nakayama K."/>
        </authorList>
    </citation>
    <scope>NUCLEOTIDE SEQUENCE</scope>
</reference>
<evidence type="ECO:0000256" key="3">
    <source>
        <dbReference type="SAM" id="MobiDB-lite"/>
    </source>
</evidence>
<dbReference type="Proteomes" id="UP001151760">
    <property type="component" value="Unassembled WGS sequence"/>
</dbReference>
<organism evidence="5 6">
    <name type="scientific">Tanacetum coccineum</name>
    <dbReference type="NCBI Taxonomy" id="301880"/>
    <lineage>
        <taxon>Eukaryota</taxon>
        <taxon>Viridiplantae</taxon>
        <taxon>Streptophyta</taxon>
        <taxon>Embryophyta</taxon>
        <taxon>Tracheophyta</taxon>
        <taxon>Spermatophyta</taxon>
        <taxon>Magnoliopsida</taxon>
        <taxon>eudicotyledons</taxon>
        <taxon>Gunneridae</taxon>
        <taxon>Pentapetalae</taxon>
        <taxon>asterids</taxon>
        <taxon>campanulids</taxon>
        <taxon>Asterales</taxon>
        <taxon>Asteraceae</taxon>
        <taxon>Asteroideae</taxon>
        <taxon>Anthemideae</taxon>
        <taxon>Anthemidinae</taxon>
        <taxon>Tanacetum</taxon>
    </lineage>
</organism>